<dbReference type="RefSeq" id="WP_344925999.1">
    <property type="nucleotide sequence ID" value="NZ_BAABCW010000004.1"/>
</dbReference>
<evidence type="ECO:0000313" key="3">
    <source>
        <dbReference type="Proteomes" id="UP001500459"/>
    </source>
</evidence>
<protein>
    <recommendedName>
        <fullName evidence="4">DUF4139 domain-containing protein</fullName>
    </recommendedName>
</protein>
<comment type="caution">
    <text evidence="2">The sequence shown here is derived from an EMBL/GenBank/DDBJ whole genome shotgun (WGS) entry which is preliminary data.</text>
</comment>
<sequence>MNHKLLILLSLLFSLPIFSQTEEDTDVESVPTITIGENFMSRKPVIDTLYIKSGQPIVFLIDIIEYPAQSSHEASIKEEKELISNFEKKSFQIKKIETHTYIIFENKQTLDLSVGSDSYNALAYWGGNMNDTVKTKEGVSFATEFVAKELDTQKESSYIVNARKRKKYITTLKKNKANPFTSKKVMNAFLDKMINPLLEIDEVHAVLFTPHSSNLKKIETFISQDGIDKRIIESIEIHKNGTPDSRKRYDRQGNEKGKSDFIYQDGILTEIIQNSRTAQVYYDGNNIAIFENLGGGDEIKICTLENDLLLLNRYLLMVDHAFIHRNYSSEDKIENSCIVNYFNNEISSKRCRSPKNTLPFLTTEISYEAKQIQRIKKSKLIKKDKTTFEIYHSTSQEEGLKDDFQLWCTIKLNEQKLISSYSFIKRNVKTVISFDYTYY</sequence>
<keyword evidence="3" id="KW-1185">Reference proteome</keyword>
<proteinExistence type="predicted"/>
<name>A0ABP7XG31_9FLAO</name>
<evidence type="ECO:0008006" key="4">
    <source>
        <dbReference type="Google" id="ProtNLM"/>
    </source>
</evidence>
<reference evidence="3" key="1">
    <citation type="journal article" date="2019" name="Int. J. Syst. Evol. Microbiol.">
        <title>The Global Catalogue of Microorganisms (GCM) 10K type strain sequencing project: providing services to taxonomists for standard genome sequencing and annotation.</title>
        <authorList>
            <consortium name="The Broad Institute Genomics Platform"/>
            <consortium name="The Broad Institute Genome Sequencing Center for Infectious Disease"/>
            <person name="Wu L."/>
            <person name="Ma J."/>
        </authorList>
    </citation>
    <scope>NUCLEOTIDE SEQUENCE [LARGE SCALE GENOMIC DNA]</scope>
    <source>
        <strain evidence="3">JCM 17106</strain>
    </source>
</reference>
<evidence type="ECO:0000313" key="2">
    <source>
        <dbReference type="EMBL" id="GAA4114693.1"/>
    </source>
</evidence>
<evidence type="ECO:0000256" key="1">
    <source>
        <dbReference type="SAM" id="SignalP"/>
    </source>
</evidence>
<feature type="chain" id="PRO_5045754615" description="DUF4139 domain-containing protein" evidence="1">
    <location>
        <begin position="20"/>
        <end position="439"/>
    </location>
</feature>
<dbReference type="Proteomes" id="UP001500459">
    <property type="component" value="Unassembled WGS sequence"/>
</dbReference>
<feature type="signal peptide" evidence="1">
    <location>
        <begin position="1"/>
        <end position="19"/>
    </location>
</feature>
<accession>A0ABP7XG31</accession>
<keyword evidence="1" id="KW-0732">Signal</keyword>
<organism evidence="2 3">
    <name type="scientific">Aquimarina addita</name>
    <dbReference type="NCBI Taxonomy" id="870485"/>
    <lineage>
        <taxon>Bacteria</taxon>
        <taxon>Pseudomonadati</taxon>
        <taxon>Bacteroidota</taxon>
        <taxon>Flavobacteriia</taxon>
        <taxon>Flavobacteriales</taxon>
        <taxon>Flavobacteriaceae</taxon>
        <taxon>Aquimarina</taxon>
    </lineage>
</organism>
<gene>
    <name evidence="2" type="ORF">GCM10022393_14320</name>
</gene>
<dbReference type="EMBL" id="BAABCW010000004">
    <property type="protein sequence ID" value="GAA4114693.1"/>
    <property type="molecule type" value="Genomic_DNA"/>
</dbReference>